<organism evidence="4 5">
    <name type="scientific">Desulfovibrio psychrotolerans</name>
    <dbReference type="NCBI Taxonomy" id="415242"/>
    <lineage>
        <taxon>Bacteria</taxon>
        <taxon>Pseudomonadati</taxon>
        <taxon>Thermodesulfobacteriota</taxon>
        <taxon>Desulfovibrionia</taxon>
        <taxon>Desulfovibrionales</taxon>
        <taxon>Desulfovibrionaceae</taxon>
        <taxon>Desulfovibrio</taxon>
    </lineage>
</organism>
<gene>
    <name evidence="4" type="ORF">DSM19430T_12590</name>
</gene>
<dbReference type="GO" id="GO:0003677">
    <property type="term" value="F:DNA binding"/>
    <property type="evidence" value="ECO:0007669"/>
    <property type="project" value="UniProtKB-UniRule"/>
</dbReference>
<dbReference type="Gene3D" id="1.10.357.10">
    <property type="entry name" value="Tetracycline Repressor, domain 2"/>
    <property type="match status" value="1"/>
</dbReference>
<dbReference type="PANTHER" id="PTHR43479:SF11">
    <property type="entry name" value="ACREF_ENVCD OPERON REPRESSOR-RELATED"/>
    <property type="match status" value="1"/>
</dbReference>
<dbReference type="PANTHER" id="PTHR43479">
    <property type="entry name" value="ACREF/ENVCD OPERON REPRESSOR-RELATED"/>
    <property type="match status" value="1"/>
</dbReference>
<evidence type="ECO:0000313" key="5">
    <source>
        <dbReference type="Proteomes" id="UP000503820"/>
    </source>
</evidence>
<comment type="caution">
    <text evidence="4">The sequence shown here is derived from an EMBL/GenBank/DDBJ whole genome shotgun (WGS) entry which is preliminary data.</text>
</comment>
<feature type="DNA-binding region" description="H-T-H motif" evidence="2">
    <location>
        <begin position="23"/>
        <end position="42"/>
    </location>
</feature>
<dbReference type="SUPFAM" id="SSF48498">
    <property type="entry name" value="Tetracyclin repressor-like, C-terminal domain"/>
    <property type="match status" value="1"/>
</dbReference>
<keyword evidence="5" id="KW-1185">Reference proteome</keyword>
<accession>A0A7J0BTW3</accession>
<evidence type="ECO:0000313" key="4">
    <source>
        <dbReference type="EMBL" id="GFM36575.1"/>
    </source>
</evidence>
<evidence type="ECO:0000256" key="1">
    <source>
        <dbReference type="ARBA" id="ARBA00023125"/>
    </source>
</evidence>
<dbReference type="InterPro" id="IPR009057">
    <property type="entry name" value="Homeodomain-like_sf"/>
</dbReference>
<sequence>MKRDVILDTAARLFAERGFNNTPTSLLAKEAGVAEGTIFRHFRTKDDIFLTLINNVKNQLISDIEKYLEVRGPENALEKLESVIKSFYVFVKKNNMEFCLIFRDAPTRYGQRNDDVFLNIKEIYTYVTNYMKDAIDEGKAEGTIRADITSQEFADMLMSTMVGLVRAMHFGFIESSDDILKTVIESFSKLLTK</sequence>
<reference evidence="4 5" key="1">
    <citation type="submission" date="2020-05" db="EMBL/GenBank/DDBJ databases">
        <title>Draft genome sequence of Desulfovibrio psychrotolerans JS1T.</title>
        <authorList>
            <person name="Ueno A."/>
            <person name="Tamazawa S."/>
            <person name="Tamamura S."/>
            <person name="Murakami T."/>
            <person name="Kiyama T."/>
            <person name="Inomata H."/>
            <person name="Amano Y."/>
            <person name="Miyakawa K."/>
            <person name="Tamaki H."/>
            <person name="Naganuma T."/>
            <person name="Kaneko K."/>
        </authorList>
    </citation>
    <scope>NUCLEOTIDE SEQUENCE [LARGE SCALE GENOMIC DNA]</scope>
    <source>
        <strain evidence="4 5">JS1</strain>
    </source>
</reference>
<dbReference type="SUPFAM" id="SSF46689">
    <property type="entry name" value="Homeodomain-like"/>
    <property type="match status" value="1"/>
</dbReference>
<dbReference type="Proteomes" id="UP000503820">
    <property type="component" value="Unassembled WGS sequence"/>
</dbReference>
<dbReference type="AlphaFoldDB" id="A0A7J0BTW3"/>
<dbReference type="RefSeq" id="WP_174409254.1">
    <property type="nucleotide sequence ID" value="NZ_BLVP01000007.1"/>
</dbReference>
<dbReference type="Pfam" id="PF00440">
    <property type="entry name" value="TetR_N"/>
    <property type="match status" value="1"/>
</dbReference>
<dbReference type="InterPro" id="IPR036271">
    <property type="entry name" value="Tet_transcr_reg_TetR-rel_C_sf"/>
</dbReference>
<feature type="domain" description="HTH tetR-type" evidence="3">
    <location>
        <begin position="1"/>
        <end position="60"/>
    </location>
</feature>
<keyword evidence="1 2" id="KW-0238">DNA-binding</keyword>
<evidence type="ECO:0000259" key="3">
    <source>
        <dbReference type="PROSITE" id="PS50977"/>
    </source>
</evidence>
<protein>
    <submittedName>
        <fullName evidence="4">TetR family transcriptional regulator</fullName>
    </submittedName>
</protein>
<proteinExistence type="predicted"/>
<dbReference type="PROSITE" id="PS50977">
    <property type="entry name" value="HTH_TETR_2"/>
    <property type="match status" value="1"/>
</dbReference>
<dbReference type="InterPro" id="IPR001647">
    <property type="entry name" value="HTH_TetR"/>
</dbReference>
<name>A0A7J0BTW3_9BACT</name>
<dbReference type="EMBL" id="BLVP01000007">
    <property type="protein sequence ID" value="GFM36575.1"/>
    <property type="molecule type" value="Genomic_DNA"/>
</dbReference>
<dbReference type="PRINTS" id="PR00455">
    <property type="entry name" value="HTHTETR"/>
</dbReference>
<dbReference type="InterPro" id="IPR050624">
    <property type="entry name" value="HTH-type_Tx_Regulator"/>
</dbReference>
<evidence type="ECO:0000256" key="2">
    <source>
        <dbReference type="PROSITE-ProRule" id="PRU00335"/>
    </source>
</evidence>